<dbReference type="Pfam" id="PF11967">
    <property type="entry name" value="RecO_N"/>
    <property type="match status" value="1"/>
</dbReference>
<dbReference type="NCBIfam" id="TIGR00613">
    <property type="entry name" value="reco"/>
    <property type="match status" value="1"/>
</dbReference>
<proteinExistence type="inferred from homology"/>
<dbReference type="InterPro" id="IPR012340">
    <property type="entry name" value="NA-bd_OB-fold"/>
</dbReference>
<comment type="similarity">
    <text evidence="1">Belongs to the RecO family.</text>
</comment>
<evidence type="ECO:0000256" key="1">
    <source>
        <dbReference type="ARBA" id="ARBA00007452"/>
    </source>
</evidence>
<dbReference type="GO" id="GO:0006302">
    <property type="term" value="P:double-strand break repair"/>
    <property type="evidence" value="ECO:0007669"/>
    <property type="project" value="TreeGrafter"/>
</dbReference>
<protein>
    <recommendedName>
        <fullName evidence="2">DNA repair protein RecO</fullName>
    </recommendedName>
    <alternativeName>
        <fullName evidence="6">Recombination protein O</fullName>
    </alternativeName>
</protein>
<name>A0A160VCA6_9ZZZZ</name>
<dbReference type="GO" id="GO:0043590">
    <property type="term" value="C:bacterial nucleoid"/>
    <property type="evidence" value="ECO:0007669"/>
    <property type="project" value="TreeGrafter"/>
</dbReference>
<keyword evidence="3" id="KW-0227">DNA damage</keyword>
<dbReference type="InterPro" id="IPR003717">
    <property type="entry name" value="RecO"/>
</dbReference>
<feature type="domain" description="DNA replication/recombination mediator RecO N-terminal" evidence="7">
    <location>
        <begin position="6"/>
        <end position="82"/>
    </location>
</feature>
<dbReference type="InterPro" id="IPR037278">
    <property type="entry name" value="ARFGAP/RecO"/>
</dbReference>
<dbReference type="Gene3D" id="1.20.1440.120">
    <property type="entry name" value="Recombination protein O, C-terminal domain"/>
    <property type="match status" value="1"/>
</dbReference>
<dbReference type="PANTHER" id="PTHR33991:SF1">
    <property type="entry name" value="DNA REPAIR PROTEIN RECO"/>
    <property type="match status" value="1"/>
</dbReference>
<dbReference type="SUPFAM" id="SSF57863">
    <property type="entry name" value="ArfGap/RecO-like zinc finger"/>
    <property type="match status" value="1"/>
</dbReference>
<dbReference type="HAMAP" id="MF_00201">
    <property type="entry name" value="RecO"/>
    <property type="match status" value="1"/>
</dbReference>
<reference evidence="8" key="1">
    <citation type="submission" date="2015-10" db="EMBL/GenBank/DDBJ databases">
        <authorList>
            <person name="Gilbert D.G."/>
        </authorList>
    </citation>
    <scope>NUCLEOTIDE SEQUENCE</scope>
</reference>
<accession>A0A160VCA6</accession>
<evidence type="ECO:0000256" key="3">
    <source>
        <dbReference type="ARBA" id="ARBA00022763"/>
    </source>
</evidence>
<evidence type="ECO:0000256" key="4">
    <source>
        <dbReference type="ARBA" id="ARBA00023172"/>
    </source>
</evidence>
<evidence type="ECO:0000313" key="8">
    <source>
        <dbReference type="EMBL" id="CUV05217.1"/>
    </source>
</evidence>
<organism evidence="8">
    <name type="scientific">hydrothermal vent metagenome</name>
    <dbReference type="NCBI Taxonomy" id="652676"/>
    <lineage>
        <taxon>unclassified sequences</taxon>
        <taxon>metagenomes</taxon>
        <taxon>ecological metagenomes</taxon>
    </lineage>
</organism>
<dbReference type="Gene3D" id="2.40.50.140">
    <property type="entry name" value="Nucleic acid-binding proteins"/>
    <property type="match status" value="1"/>
</dbReference>
<dbReference type="AlphaFoldDB" id="A0A160VCA6"/>
<dbReference type="SUPFAM" id="SSF50249">
    <property type="entry name" value="Nucleic acid-binding proteins"/>
    <property type="match status" value="1"/>
</dbReference>
<dbReference type="GO" id="GO:0006310">
    <property type="term" value="P:DNA recombination"/>
    <property type="evidence" value="ECO:0007669"/>
    <property type="project" value="UniProtKB-KW"/>
</dbReference>
<gene>
    <name evidence="8" type="ORF">MGWOODY_Clf2696</name>
</gene>
<evidence type="ECO:0000256" key="2">
    <source>
        <dbReference type="ARBA" id="ARBA00021310"/>
    </source>
</evidence>
<dbReference type="PANTHER" id="PTHR33991">
    <property type="entry name" value="DNA REPAIR PROTEIN RECO"/>
    <property type="match status" value="1"/>
</dbReference>
<dbReference type="EMBL" id="FAXA01000248">
    <property type="protein sequence ID" value="CUV05217.1"/>
    <property type="molecule type" value="Genomic_DNA"/>
</dbReference>
<evidence type="ECO:0000256" key="6">
    <source>
        <dbReference type="ARBA" id="ARBA00033409"/>
    </source>
</evidence>
<evidence type="ECO:0000259" key="7">
    <source>
        <dbReference type="Pfam" id="PF11967"/>
    </source>
</evidence>
<keyword evidence="5" id="KW-0234">DNA repair</keyword>
<keyword evidence="4" id="KW-0233">DNA recombination</keyword>
<dbReference type="Pfam" id="PF02565">
    <property type="entry name" value="RecO_C"/>
    <property type="match status" value="1"/>
</dbReference>
<evidence type="ECO:0000256" key="5">
    <source>
        <dbReference type="ARBA" id="ARBA00023204"/>
    </source>
</evidence>
<dbReference type="InterPro" id="IPR022572">
    <property type="entry name" value="DNA_rep/recomb_RecO_N"/>
</dbReference>
<sequence>MAPPRTYRCEAIILGYTPLGEADLLVTMYTWDQGKVIAVGKGARRSTSKLVGHLEPLTMVRMSMAHGRSMDIISQAEVVQSFSVLKEDLLAITKGLYLAELVDGFGAEESPNPELFRLMIDTLRAVEDDPKSDMPLRFFEFHLLQVSGLMPELYHCVECREELEPDAHRFSPNVGGTLCLDCSPDDAHLRPLSLRALKVLRLLDRSEISKACKLSVDESLADELRSLLSTTVGYWLGKEIRSNSFLDRLNNESLPGVYI</sequence>
<dbReference type="InterPro" id="IPR042242">
    <property type="entry name" value="RecO_C"/>
</dbReference>